<keyword evidence="3" id="KW-1003">Cell membrane</keyword>
<dbReference type="Proteomes" id="UP000237347">
    <property type="component" value="Unassembled WGS sequence"/>
</dbReference>
<proteinExistence type="inferred from homology"/>
<evidence type="ECO:0000313" key="15">
    <source>
        <dbReference type="Proteomes" id="UP000237347"/>
    </source>
</evidence>
<dbReference type="SMART" id="SM00369">
    <property type="entry name" value="LRR_TYP"/>
    <property type="match status" value="13"/>
</dbReference>
<dbReference type="Pfam" id="PF13855">
    <property type="entry name" value="LRR_8"/>
    <property type="match status" value="2"/>
</dbReference>
<dbReference type="FunFam" id="3.80.10.10:FF:000041">
    <property type="entry name" value="LRR receptor-like serine/threonine-protein kinase ERECTA"/>
    <property type="match status" value="1"/>
</dbReference>
<dbReference type="InterPro" id="IPR013210">
    <property type="entry name" value="LRR_N_plant-typ"/>
</dbReference>
<evidence type="ECO:0000256" key="8">
    <source>
        <dbReference type="ARBA" id="ARBA00022737"/>
    </source>
</evidence>
<dbReference type="Gene3D" id="3.80.10.10">
    <property type="entry name" value="Ribonuclease Inhibitor"/>
    <property type="match status" value="6"/>
</dbReference>
<dbReference type="Pfam" id="PF00560">
    <property type="entry name" value="LRR_1"/>
    <property type="match status" value="10"/>
</dbReference>
<gene>
    <name evidence="14" type="primary">RLP45</name>
    <name evidence="14" type="ORF">CFP56_024509</name>
</gene>
<dbReference type="GO" id="GO:0009791">
    <property type="term" value="P:post-embryonic development"/>
    <property type="evidence" value="ECO:0007669"/>
    <property type="project" value="UniProtKB-ARBA"/>
</dbReference>
<keyword evidence="7" id="KW-0732">Signal</keyword>
<evidence type="ECO:0000256" key="3">
    <source>
        <dbReference type="ARBA" id="ARBA00022475"/>
    </source>
</evidence>
<dbReference type="PANTHER" id="PTHR48062:SF52">
    <property type="entry name" value="RECEPTOR-LIKE PROTEIN 8-RELATED"/>
    <property type="match status" value="1"/>
</dbReference>
<feature type="transmembrane region" description="Helical" evidence="12">
    <location>
        <begin position="873"/>
        <end position="891"/>
    </location>
</feature>
<dbReference type="SUPFAM" id="SSF52058">
    <property type="entry name" value="L domain-like"/>
    <property type="match status" value="4"/>
</dbReference>
<keyword evidence="5" id="KW-0433">Leucine-rich repeat</keyword>
<evidence type="ECO:0000259" key="13">
    <source>
        <dbReference type="Pfam" id="PF08263"/>
    </source>
</evidence>
<evidence type="ECO:0000313" key="14">
    <source>
        <dbReference type="EMBL" id="KAK7856250.1"/>
    </source>
</evidence>
<dbReference type="InterPro" id="IPR032675">
    <property type="entry name" value="LRR_dom_sf"/>
</dbReference>
<comment type="caution">
    <text evidence="14">The sequence shown here is derived from an EMBL/GenBank/DDBJ whole genome shotgun (WGS) entry which is preliminary data.</text>
</comment>
<evidence type="ECO:0000256" key="7">
    <source>
        <dbReference type="ARBA" id="ARBA00022729"/>
    </source>
</evidence>
<dbReference type="PANTHER" id="PTHR48062">
    <property type="entry name" value="RECEPTOR-LIKE PROTEIN 14"/>
    <property type="match status" value="1"/>
</dbReference>
<organism evidence="14 15">
    <name type="scientific">Quercus suber</name>
    <name type="common">Cork oak</name>
    <dbReference type="NCBI Taxonomy" id="58331"/>
    <lineage>
        <taxon>Eukaryota</taxon>
        <taxon>Viridiplantae</taxon>
        <taxon>Streptophyta</taxon>
        <taxon>Embryophyta</taxon>
        <taxon>Tracheophyta</taxon>
        <taxon>Spermatophyta</taxon>
        <taxon>Magnoliopsida</taxon>
        <taxon>eudicotyledons</taxon>
        <taxon>Gunneridae</taxon>
        <taxon>Pentapetalae</taxon>
        <taxon>rosids</taxon>
        <taxon>fabids</taxon>
        <taxon>Fagales</taxon>
        <taxon>Fagaceae</taxon>
        <taxon>Quercus</taxon>
    </lineage>
</organism>
<dbReference type="InterPro" id="IPR001611">
    <property type="entry name" value="Leu-rich_rpt"/>
</dbReference>
<dbReference type="InterPro" id="IPR003591">
    <property type="entry name" value="Leu-rich_rpt_typical-subtyp"/>
</dbReference>
<keyword evidence="8" id="KW-0677">Repeat</keyword>
<keyword evidence="10 12" id="KW-0472">Membrane</keyword>
<keyword evidence="15" id="KW-1185">Reference proteome</keyword>
<dbReference type="EMBL" id="PKMF04000038">
    <property type="protein sequence ID" value="KAK7856250.1"/>
    <property type="molecule type" value="Genomic_DNA"/>
</dbReference>
<dbReference type="FunFam" id="3.80.10.10:FF:000383">
    <property type="entry name" value="Leucine-rich repeat receptor protein kinase EMS1"/>
    <property type="match status" value="1"/>
</dbReference>
<dbReference type="Pfam" id="PF08263">
    <property type="entry name" value="LRRNT_2"/>
    <property type="match status" value="1"/>
</dbReference>
<evidence type="ECO:0000256" key="9">
    <source>
        <dbReference type="ARBA" id="ARBA00022989"/>
    </source>
</evidence>
<evidence type="ECO:0000256" key="10">
    <source>
        <dbReference type="ARBA" id="ARBA00023136"/>
    </source>
</evidence>
<evidence type="ECO:0000256" key="11">
    <source>
        <dbReference type="ARBA" id="ARBA00023180"/>
    </source>
</evidence>
<feature type="transmembrane region" description="Helical" evidence="12">
    <location>
        <begin position="734"/>
        <end position="756"/>
    </location>
</feature>
<evidence type="ECO:0000256" key="2">
    <source>
        <dbReference type="ARBA" id="ARBA00009592"/>
    </source>
</evidence>
<dbReference type="SMART" id="SM00365">
    <property type="entry name" value="LRR_SD22"/>
    <property type="match status" value="6"/>
</dbReference>
<evidence type="ECO:0000256" key="1">
    <source>
        <dbReference type="ARBA" id="ARBA00004251"/>
    </source>
</evidence>
<evidence type="ECO:0000256" key="4">
    <source>
        <dbReference type="ARBA" id="ARBA00022553"/>
    </source>
</evidence>
<keyword evidence="4" id="KW-0597">Phosphoprotein</keyword>
<sequence>MLETLDLGFNLFNQSILQSLSALTSLKNLIINNNQFKGSFPVQDSESLSKLTKLKQLDLSQNRFNKEVIRDLGALPVLQSLDLNHNRMEGRLQNTGLCKLNKLVELVLAYNKFEGTLPPCLNNLTSLQLLDLSRNKFTGNISLSWIASLTSLKYIDLGSNKFDGLFSFSSFANHSMLELVQFTCDGNKFQINEISGWVPSFQLQFLILSGCLNKLSSEIPTFLLHQYNLKVVDLSHNKLEGRFPGWLLENNTRLEYVNLKNNSFFGQFHLPLHLNDSLSSVDVSKNQLEGQLQEGIGKILSNLKNLDLSGNAFEGFLPSSIGNMSLLERLDLSVNNFSGVLPQELFAGCLKLMALKKSYNNFQGDLISAQFNLTRLKLLELNDNRFFGTLSILLYKYTLLQYLDASNNYLSGTIPRWICNETYGSMLFFLDFSHNFLSGSLPSWSGASSLKHVHLEGNLFSGSIPEEFFNLTMEPSLMTMDISYNLSGTIPHALGAVSSLRILLLKGNSLSGYIPTQLCRLNKLNLIDLSSNFFSGSIPNCFLYINFGGYGLDEFGFEDRGFGFLHWDPSYPYGSLLVKNFEFHIQEALYEQDEANFATKNRTYSYKGGFLDFMSGLDFSCNNLTGLIPAELGMLSSIHALNLSYNKLTGSIPKTFSNLTQIESLDLSHNSLSGEIPPEIPDGKAQFGTFDANSYIGNPFLCGSPLKNCTSIDDSPSTPTPDANDEKWYKIDPLVFFVSFSVSIIFCLGVISLLYINPYWRQWCFNLIEDRVHSCYYFVLHTLRKTLAKCIFWGIVVLVQIHGSRGCFKEEKLALLEIKAFIKSNGATDSLFRSWVGDTESGCCTWEQFTCNFTTSHVIELSLNNIHIPFEGLLFNATIIWFLNVSLLWPFKELRSLNLSHSAIGGWVGDEELSTLENLEMLDLGSNGLNFSQKMQGDEILKLILFAGLCELKKLEDSFSNHVKLEFVRFISDNSKFEIETEIQGWKPMSQLKVLVLSNCNLNKLDKGIPTFLFHQYNLLAVDLSQNNLAGRFPDWLLQNNTGLKFVKLQNNSFMGQFHLPPYPNMNLSWMDVSDNHFDGQLPKNIGTILPRLRLLHLSGNAFQGPVPSSIANMSDLERLDVSSNYFSGEVPEEFLSYCFNLVVLDLSNNDFHGQIFSEHSNNLTNLETLNLNNNQFTGTISGVVSKCFNLFILRISNNYMSGKIPALIGNMTELSALDLRNNSFEGQVSCELISLPFLDLSHNSFSGTLPKCLMHLTEHIYLQGNNFTGSLPNAFLNSSFLRALDVRDNSLSGNIPLEIGSHFKLKVLMLAGNHFSGFIPSQLCQLNKIGLLDLSRNSFSGSIPSCLDNITFGKTGVVCN</sequence>
<keyword evidence="6 12" id="KW-0812">Transmembrane</keyword>
<reference evidence="14 15" key="1">
    <citation type="journal article" date="2018" name="Sci. Data">
        <title>The draft genome sequence of cork oak.</title>
        <authorList>
            <person name="Ramos A.M."/>
            <person name="Usie A."/>
            <person name="Barbosa P."/>
            <person name="Barros P.M."/>
            <person name="Capote T."/>
            <person name="Chaves I."/>
            <person name="Simoes F."/>
            <person name="Abreu I."/>
            <person name="Carrasquinho I."/>
            <person name="Faro C."/>
            <person name="Guimaraes J.B."/>
            <person name="Mendonca D."/>
            <person name="Nobrega F."/>
            <person name="Rodrigues L."/>
            <person name="Saibo N.J.M."/>
            <person name="Varela M.C."/>
            <person name="Egas C."/>
            <person name="Matos J."/>
            <person name="Miguel C.M."/>
            <person name="Oliveira M.M."/>
            <person name="Ricardo C.P."/>
            <person name="Goncalves S."/>
        </authorList>
    </citation>
    <scope>NUCLEOTIDE SEQUENCE [LARGE SCALE GENOMIC DNA]</scope>
    <source>
        <strain evidence="15">cv. HL8</strain>
    </source>
</reference>
<keyword evidence="9 12" id="KW-1133">Transmembrane helix</keyword>
<accession>A0AAW0LXP9</accession>
<feature type="domain" description="Leucine-rich repeat-containing N-terminal plant-type" evidence="13">
    <location>
        <begin position="810"/>
        <end position="852"/>
    </location>
</feature>
<evidence type="ECO:0000256" key="6">
    <source>
        <dbReference type="ARBA" id="ARBA00022692"/>
    </source>
</evidence>
<dbReference type="FunFam" id="3.80.10.10:FF:000095">
    <property type="entry name" value="LRR receptor-like serine/threonine-protein kinase GSO1"/>
    <property type="match status" value="1"/>
</dbReference>
<dbReference type="FunFam" id="3.80.10.10:FF:000233">
    <property type="entry name" value="Leucine-rich repeat receptor-like protein kinase TDR"/>
    <property type="match status" value="1"/>
</dbReference>
<comment type="subcellular location">
    <subcellularLocation>
        <location evidence="1">Cell membrane</location>
        <topology evidence="1">Single-pass type I membrane protein</topology>
    </subcellularLocation>
</comment>
<keyword evidence="11" id="KW-0325">Glycoprotein</keyword>
<evidence type="ECO:0000256" key="12">
    <source>
        <dbReference type="SAM" id="Phobius"/>
    </source>
</evidence>
<comment type="similarity">
    <text evidence="2">Belongs to the RLP family.</text>
</comment>
<dbReference type="InterPro" id="IPR051502">
    <property type="entry name" value="RLP_Defense_Trigger"/>
</dbReference>
<name>A0AAW0LXP9_QUESU</name>
<dbReference type="GO" id="GO:0005886">
    <property type="term" value="C:plasma membrane"/>
    <property type="evidence" value="ECO:0007669"/>
    <property type="project" value="UniProtKB-SubCell"/>
</dbReference>
<evidence type="ECO:0000256" key="5">
    <source>
        <dbReference type="ARBA" id="ARBA00022614"/>
    </source>
</evidence>
<protein>
    <submittedName>
        <fullName evidence="14">Receptor-like protein 45</fullName>
    </submittedName>
</protein>